<feature type="region of interest" description="Disordered" evidence="1">
    <location>
        <begin position="1"/>
        <end position="59"/>
    </location>
</feature>
<accession>A0A069PV48</accession>
<proteinExistence type="predicted"/>
<keyword evidence="3" id="KW-1185">Reference proteome</keyword>
<dbReference type="EMBL" id="JFHC01000003">
    <property type="protein sequence ID" value="KDR44337.1"/>
    <property type="molecule type" value="Genomic_DNA"/>
</dbReference>
<sequence length="59" mass="6887">MAPLKSVRVSTSKGFIRERPPSEEDGHRPSRPRTQLTRRSAMHIARTPMRLRARERPTH</sequence>
<name>A0A069PV48_9BURK</name>
<reference evidence="2 3" key="1">
    <citation type="submission" date="2014-03" db="EMBL/GenBank/DDBJ databases">
        <title>Draft Genome Sequences of Four Burkholderia Strains.</title>
        <authorList>
            <person name="Liu X.Y."/>
            <person name="Li C.X."/>
            <person name="Xu J.H."/>
        </authorList>
    </citation>
    <scope>NUCLEOTIDE SEQUENCE [LARGE SCALE GENOMIC DNA]</scope>
    <source>
        <strain evidence="2 3">DSM 50014</strain>
    </source>
</reference>
<evidence type="ECO:0000256" key="1">
    <source>
        <dbReference type="SAM" id="MobiDB-lite"/>
    </source>
</evidence>
<evidence type="ECO:0000313" key="3">
    <source>
        <dbReference type="Proteomes" id="UP000027466"/>
    </source>
</evidence>
<protein>
    <submittedName>
        <fullName evidence="2">Uncharacterized protein</fullName>
    </submittedName>
</protein>
<feature type="compositionally biased region" description="Basic and acidic residues" evidence="1">
    <location>
        <begin position="15"/>
        <end position="28"/>
    </location>
</feature>
<dbReference type="AlphaFoldDB" id="A0A069PV48"/>
<evidence type="ECO:0000313" key="2">
    <source>
        <dbReference type="EMBL" id="KDR44337.1"/>
    </source>
</evidence>
<organism evidence="2 3">
    <name type="scientific">Caballeronia glathei</name>
    <dbReference type="NCBI Taxonomy" id="60547"/>
    <lineage>
        <taxon>Bacteria</taxon>
        <taxon>Pseudomonadati</taxon>
        <taxon>Pseudomonadota</taxon>
        <taxon>Betaproteobacteria</taxon>
        <taxon>Burkholderiales</taxon>
        <taxon>Burkholderiaceae</taxon>
        <taxon>Caballeronia</taxon>
    </lineage>
</organism>
<comment type="caution">
    <text evidence="2">The sequence shown here is derived from an EMBL/GenBank/DDBJ whole genome shotgun (WGS) entry which is preliminary data.</text>
</comment>
<gene>
    <name evidence="2" type="ORF">BG61_18930</name>
</gene>
<dbReference type="Proteomes" id="UP000027466">
    <property type="component" value="Unassembled WGS sequence"/>
</dbReference>